<dbReference type="Proteomes" id="UP001183817">
    <property type="component" value="Unassembled WGS sequence"/>
</dbReference>
<feature type="domain" description="Glycosyl transferase family 1" evidence="3">
    <location>
        <begin position="380"/>
        <end position="554"/>
    </location>
</feature>
<protein>
    <submittedName>
        <fullName evidence="5">Glycosyltransferase involved in cell wall biosynthesis</fullName>
    </submittedName>
</protein>
<dbReference type="InterPro" id="IPR001296">
    <property type="entry name" value="Glyco_trans_1"/>
</dbReference>
<dbReference type="InterPro" id="IPR050194">
    <property type="entry name" value="Glycosyltransferase_grp1"/>
</dbReference>
<feature type="domain" description="Glycosyltransferase subfamily 4-like N-terminal" evidence="4">
    <location>
        <begin position="193"/>
        <end position="367"/>
    </location>
</feature>
<dbReference type="Pfam" id="PF00534">
    <property type="entry name" value="Glycos_transf_1"/>
    <property type="match status" value="1"/>
</dbReference>
<evidence type="ECO:0000313" key="6">
    <source>
        <dbReference type="Proteomes" id="UP001183817"/>
    </source>
</evidence>
<dbReference type="Pfam" id="PF13579">
    <property type="entry name" value="Glyco_trans_4_4"/>
    <property type="match status" value="1"/>
</dbReference>
<dbReference type="PANTHER" id="PTHR45947:SF15">
    <property type="entry name" value="TEICHURONIC ACID BIOSYNTHESIS GLYCOSYLTRANSFERASE TUAC-RELATED"/>
    <property type="match status" value="1"/>
</dbReference>
<evidence type="ECO:0000256" key="2">
    <source>
        <dbReference type="ARBA" id="ARBA00022679"/>
    </source>
</evidence>
<dbReference type="InterPro" id="IPR028098">
    <property type="entry name" value="Glyco_trans_4-like_N"/>
</dbReference>
<sequence length="580" mass="63434">MRNLSNIAKIVLDNVRDDPIYFFLQAARRLDSGLLTRMTAGFVRALPERAIQLRAVGLLLSGNTSGLGEYLRQLDPSLIPDVSLARLGDMAIAVQDPTSAEHLLKNRTSTSTALCRTQARHAWYLGDMQEAIDILSSVVPPSNKQLRHYQSELGVFLGALPAVPKQIFAPDARLAQGTALHFLTNSLPHTGSGYAQRSHSIMMSLADEGWRTEVLTRAGYPLTVGKLRAQDADVVDGITYRRILPARFRSDMRSKIQQQADALAAAVGRLQPGVLHTTTDFSNALAVLSVAESFGLPWVYEVRGQLADTWASTRPESAKSSQRYKLFREREAFVASRATHVVTLGEAMRAELVAQGIPSNKITIAPNAVGDAYLEDPIGREEARGRLGLSPDLQYVGTVSSLVAYEGLDLLIRAAAELIPDNPKLRVLIVGSGVEANNLKDLSKSLGIYEYCLFPGRVPRDEARTYHCVLDIFVVPRRNLSVTRAVTPLKPVEALACEVPVIAADLPALRELIVHGETGLLVKPDDPHQLAVAIRSLLEHSSKRASMGAAGRKQMLAERTWSANAQKLSETYKLISHKLQ</sequence>
<organism evidence="5 6">
    <name type="scientific">Paeniglutamicibacter sulfureus</name>
    <dbReference type="NCBI Taxonomy" id="43666"/>
    <lineage>
        <taxon>Bacteria</taxon>
        <taxon>Bacillati</taxon>
        <taxon>Actinomycetota</taxon>
        <taxon>Actinomycetes</taxon>
        <taxon>Micrococcales</taxon>
        <taxon>Micrococcaceae</taxon>
        <taxon>Paeniglutamicibacter</taxon>
    </lineage>
</organism>
<keyword evidence="1" id="KW-0328">Glycosyltransferase</keyword>
<evidence type="ECO:0000256" key="1">
    <source>
        <dbReference type="ARBA" id="ARBA00022676"/>
    </source>
</evidence>
<keyword evidence="2" id="KW-0808">Transferase</keyword>
<accession>A0ABU2BSN5</accession>
<reference evidence="5 6" key="1">
    <citation type="submission" date="2023-07" db="EMBL/GenBank/DDBJ databases">
        <title>Sequencing the genomes of 1000 actinobacteria strains.</title>
        <authorList>
            <person name="Klenk H.-P."/>
        </authorList>
    </citation>
    <scope>NUCLEOTIDE SEQUENCE [LARGE SCALE GENOMIC DNA]</scope>
    <source>
        <strain evidence="5 6">DSM 20167</strain>
    </source>
</reference>
<dbReference type="Gene3D" id="3.40.50.2000">
    <property type="entry name" value="Glycogen Phosphorylase B"/>
    <property type="match status" value="2"/>
</dbReference>
<evidence type="ECO:0000259" key="4">
    <source>
        <dbReference type="Pfam" id="PF13579"/>
    </source>
</evidence>
<dbReference type="CDD" id="cd03801">
    <property type="entry name" value="GT4_PimA-like"/>
    <property type="match status" value="1"/>
</dbReference>
<dbReference type="EMBL" id="JAVDYI010000001">
    <property type="protein sequence ID" value="MDR7360379.1"/>
    <property type="molecule type" value="Genomic_DNA"/>
</dbReference>
<evidence type="ECO:0000313" key="5">
    <source>
        <dbReference type="EMBL" id="MDR7360379.1"/>
    </source>
</evidence>
<proteinExistence type="predicted"/>
<dbReference type="RefSeq" id="WP_310293224.1">
    <property type="nucleotide sequence ID" value="NZ_BAAAWO010000001.1"/>
</dbReference>
<dbReference type="SUPFAM" id="SSF53756">
    <property type="entry name" value="UDP-Glycosyltransferase/glycogen phosphorylase"/>
    <property type="match status" value="1"/>
</dbReference>
<dbReference type="PANTHER" id="PTHR45947">
    <property type="entry name" value="SULFOQUINOVOSYL TRANSFERASE SQD2"/>
    <property type="match status" value="1"/>
</dbReference>
<keyword evidence="6" id="KW-1185">Reference proteome</keyword>
<comment type="caution">
    <text evidence="5">The sequence shown here is derived from an EMBL/GenBank/DDBJ whole genome shotgun (WGS) entry which is preliminary data.</text>
</comment>
<gene>
    <name evidence="5" type="ORF">J2S64_004070</name>
</gene>
<evidence type="ECO:0000259" key="3">
    <source>
        <dbReference type="Pfam" id="PF00534"/>
    </source>
</evidence>
<name>A0ABU2BSN5_9MICC</name>